<proteinExistence type="predicted"/>
<sequence length="186" mass="21200">MRLWIVLILAVFFSACKPQKVVEVPPSLMVTETLEKPIRGKIFIGDLKVPFKCHPKGERFVFPLTLVGFVGYSEPTLRLGKYRLSFPLGLCKILARKLVFPNYSVEKTTDGYLIKSSNGAIFSEVYTDHLWRVKKAQICDPSGCYEIRYSPNWVEIKGLGWSLNFEVSPSLPKTNGYHPRYTPLKP</sequence>
<evidence type="ECO:0000313" key="1">
    <source>
        <dbReference type="EMBL" id="HIP98145.1"/>
    </source>
</evidence>
<protein>
    <recommendedName>
        <fullName evidence="3">Lipoprotein</fullName>
    </recommendedName>
</protein>
<evidence type="ECO:0008006" key="3">
    <source>
        <dbReference type="Google" id="ProtNLM"/>
    </source>
</evidence>
<evidence type="ECO:0000313" key="2">
    <source>
        <dbReference type="Proteomes" id="UP000606463"/>
    </source>
</evidence>
<dbReference type="Proteomes" id="UP000606463">
    <property type="component" value="Unassembled WGS sequence"/>
</dbReference>
<gene>
    <name evidence="1" type="ORF">EYH37_02100</name>
</gene>
<comment type="caution">
    <text evidence="1">The sequence shown here is derived from an EMBL/GenBank/DDBJ whole genome shotgun (WGS) entry which is preliminary data.</text>
</comment>
<dbReference type="AlphaFoldDB" id="A0A9D0YNB5"/>
<dbReference type="EMBL" id="DQVE01000022">
    <property type="protein sequence ID" value="HIP98145.1"/>
    <property type="molecule type" value="Genomic_DNA"/>
</dbReference>
<reference evidence="1" key="1">
    <citation type="journal article" date="2020" name="ISME J.">
        <title>Gammaproteobacteria mediating utilization of methyl-, sulfur- and petroleum organic compounds in deep ocean hydrothermal plumes.</title>
        <authorList>
            <person name="Zhou Z."/>
            <person name="Liu Y."/>
            <person name="Pan J."/>
            <person name="Cron B.R."/>
            <person name="Toner B.M."/>
            <person name="Anantharaman K."/>
            <person name="Breier J.A."/>
            <person name="Dick G.J."/>
            <person name="Li M."/>
        </authorList>
    </citation>
    <scope>NUCLEOTIDE SEQUENCE</scope>
    <source>
        <strain evidence="1">SZUA-1501</strain>
    </source>
</reference>
<name>A0A9D0YNB5_AQUAO</name>
<accession>A0A9D0YNB5</accession>
<organism evidence="1 2">
    <name type="scientific">Aquifex aeolicus</name>
    <dbReference type="NCBI Taxonomy" id="63363"/>
    <lineage>
        <taxon>Bacteria</taxon>
        <taxon>Pseudomonadati</taxon>
        <taxon>Aquificota</taxon>
        <taxon>Aquificia</taxon>
        <taxon>Aquificales</taxon>
        <taxon>Aquificaceae</taxon>
        <taxon>Aquifex</taxon>
    </lineage>
</organism>
<dbReference type="PROSITE" id="PS51257">
    <property type="entry name" value="PROKAR_LIPOPROTEIN"/>
    <property type="match status" value="1"/>
</dbReference>